<name>A0ABD3N790_9STRA</name>
<feature type="domain" description="O-GlcNAc transferase C-terminal" evidence="6">
    <location>
        <begin position="333"/>
        <end position="576"/>
    </location>
</feature>
<protein>
    <recommendedName>
        <fullName evidence="6">O-GlcNAc transferase C-terminal domain-containing protein</fullName>
    </recommendedName>
</protein>
<accession>A0ABD3N790</accession>
<evidence type="ECO:0000256" key="3">
    <source>
        <dbReference type="ARBA" id="ARBA00022737"/>
    </source>
</evidence>
<keyword evidence="8" id="KW-1185">Reference proteome</keyword>
<comment type="caution">
    <text evidence="7">The sequence shown here is derived from an EMBL/GenBank/DDBJ whole genome shotgun (WGS) entry which is preliminary data.</text>
</comment>
<evidence type="ECO:0000259" key="6">
    <source>
        <dbReference type="Pfam" id="PF13844"/>
    </source>
</evidence>
<keyword evidence="4" id="KW-0802">TPR repeat</keyword>
<dbReference type="EMBL" id="JALLPJ020001276">
    <property type="protein sequence ID" value="KAL3771978.1"/>
    <property type="molecule type" value="Genomic_DNA"/>
</dbReference>
<keyword evidence="2" id="KW-0808">Transferase</keyword>
<dbReference type="PANTHER" id="PTHR44366">
    <property type="entry name" value="UDP-N-ACETYLGLUCOSAMINE--PEPTIDE N-ACETYLGLUCOSAMINYLTRANSFERASE 110 KDA SUBUNIT"/>
    <property type="match status" value="1"/>
</dbReference>
<evidence type="ECO:0000256" key="1">
    <source>
        <dbReference type="ARBA" id="ARBA00004922"/>
    </source>
</evidence>
<dbReference type="InterPro" id="IPR037919">
    <property type="entry name" value="OGT"/>
</dbReference>
<dbReference type="Pfam" id="PF13844">
    <property type="entry name" value="Glyco_transf_41"/>
    <property type="match status" value="2"/>
</dbReference>
<feature type="chain" id="PRO_5044791232" description="O-GlcNAc transferase C-terminal domain-containing protein" evidence="5">
    <location>
        <begin position="30"/>
        <end position="865"/>
    </location>
</feature>
<proteinExistence type="predicted"/>
<keyword evidence="3" id="KW-0677">Repeat</keyword>
<dbReference type="PANTHER" id="PTHR44366:SF1">
    <property type="entry name" value="UDP-N-ACETYLGLUCOSAMINE--PEPTIDE N-ACETYLGLUCOSAMINYLTRANSFERASE 110 KDA SUBUNIT"/>
    <property type="match status" value="1"/>
</dbReference>
<evidence type="ECO:0000256" key="4">
    <source>
        <dbReference type="ARBA" id="ARBA00022803"/>
    </source>
</evidence>
<feature type="signal peptide" evidence="5">
    <location>
        <begin position="1"/>
        <end position="29"/>
    </location>
</feature>
<dbReference type="GO" id="GO:0016740">
    <property type="term" value="F:transferase activity"/>
    <property type="evidence" value="ECO:0007669"/>
    <property type="project" value="UniProtKB-KW"/>
</dbReference>
<dbReference type="InterPro" id="IPR029489">
    <property type="entry name" value="OGT/SEC/SPY_C"/>
</dbReference>
<dbReference type="AlphaFoldDB" id="A0ABD3N790"/>
<gene>
    <name evidence="7" type="ORF">ACHAWO_009169</name>
</gene>
<evidence type="ECO:0000313" key="8">
    <source>
        <dbReference type="Proteomes" id="UP001530400"/>
    </source>
</evidence>
<evidence type="ECO:0000313" key="7">
    <source>
        <dbReference type="EMBL" id="KAL3771978.1"/>
    </source>
</evidence>
<organism evidence="7 8">
    <name type="scientific">Cyclotella atomus</name>
    <dbReference type="NCBI Taxonomy" id="382360"/>
    <lineage>
        <taxon>Eukaryota</taxon>
        <taxon>Sar</taxon>
        <taxon>Stramenopiles</taxon>
        <taxon>Ochrophyta</taxon>
        <taxon>Bacillariophyta</taxon>
        <taxon>Coscinodiscophyceae</taxon>
        <taxon>Thalassiosirophycidae</taxon>
        <taxon>Stephanodiscales</taxon>
        <taxon>Stephanodiscaceae</taxon>
        <taxon>Cyclotella</taxon>
    </lineage>
</organism>
<keyword evidence="5" id="KW-0732">Signal</keyword>
<dbReference type="Gene3D" id="3.40.50.11380">
    <property type="match status" value="1"/>
</dbReference>
<dbReference type="Gene3D" id="3.40.50.2000">
    <property type="entry name" value="Glycogen Phosphorylase B"/>
    <property type="match status" value="1"/>
</dbReference>
<evidence type="ECO:0000256" key="2">
    <source>
        <dbReference type="ARBA" id="ARBA00022679"/>
    </source>
</evidence>
<dbReference type="Proteomes" id="UP001530400">
    <property type="component" value="Unassembled WGS sequence"/>
</dbReference>
<sequence length="865" mass="98385">MGQAVTGIIRRLNLAVLLLMASLHPFTRVHLPFAVALDDIHSFDETTDGYANLQEGTRLFQLQKYNEASAYLWRAVLLQEQAKEPGKTYDVNEAFNPFLQCYHIQNKLVDALVLISAESYARGQASMGEMYLTRAIATDANHEQAIKLKRFVYGEYGAVGDELKVDVDNDLIKNQLWLIRDSVDAFKLEGSATSESAISSDDTDDDFWNQFKETSAAADNSVDNKSPEELYNIATSYFNNKNLTYASEVFELSCQKSGETLSPACANAVYLRTNLCDWGEAGKGFDKDMRTIAQITQRESQQYRSIVTASDGLRRQNGLHDEMEYDGGVIHWKRATSVHPHMMLGYPLNNSNSVLKRYAAESMASLDEVRARIDDDGSIKSLPDGLPYSVADMRKKYPEQSKKVDVKRPLKVGFVGCGFNSKAVMYLSQDIFRFFDPSLVEIHIFSTGRPDHPLFIQGTMRGVDWRQNVIDNVDYFHDVNHLQGDHVRLARFIHDQEIQILIEWDGYARQGERAAGLMALRPCPIQILHQEFLMTSGAQYIDYIITDKVVSPLRLEHLYTEKFIYLPNHFFSKGHALQKEVAPPSFEYIPKIEGSDFQLGVGSPQENACLSSNDNVSFVYCNFNKFLKHNPETTLSWIRILHEVPKSIICLLENPKDGIPNLRKFISEIEAKHSVPNLNSRIHFLPWEQNPFDHQRRSHSLCNVMLDSHPYNGHTTAQDALYAGVPIVTRSDGDDMSSRVSTSANEVLGLEELNANGVSEYEHIAIRLGNDATWFSSIRSKLIHTCLQKDPMHPYWDVPRYVKNFEKGLGMAWEAFLSERPPDHIEIPVDGEQNSATFQEELSMMESKRRDMKRLKKKRSMNNEL</sequence>
<feature type="domain" description="O-GlcNAc transferase C-terminal" evidence="6">
    <location>
        <begin position="617"/>
        <end position="786"/>
    </location>
</feature>
<evidence type="ECO:0000256" key="5">
    <source>
        <dbReference type="SAM" id="SignalP"/>
    </source>
</evidence>
<comment type="pathway">
    <text evidence="1">Protein modification; protein glycosylation.</text>
</comment>
<reference evidence="7 8" key="1">
    <citation type="submission" date="2024-10" db="EMBL/GenBank/DDBJ databases">
        <title>Updated reference genomes for cyclostephanoid diatoms.</title>
        <authorList>
            <person name="Roberts W.R."/>
            <person name="Alverson A.J."/>
        </authorList>
    </citation>
    <scope>NUCLEOTIDE SEQUENCE [LARGE SCALE GENOMIC DNA]</scope>
    <source>
        <strain evidence="7 8">AJA010-31</strain>
    </source>
</reference>